<dbReference type="SUPFAM" id="SSF103473">
    <property type="entry name" value="MFS general substrate transporter"/>
    <property type="match status" value="1"/>
</dbReference>
<accession>A0A6S6VP23</accession>
<dbReference type="Proteomes" id="UP000472372">
    <property type="component" value="Chromosome 1"/>
</dbReference>
<proteinExistence type="predicted"/>
<dbReference type="AlphaFoldDB" id="A0A6S6VP23"/>
<reference evidence="1" key="1">
    <citation type="submission" date="2021-02" db="EMBL/GenBank/DDBJ databases">
        <authorList>
            <person name="Syme A R."/>
            <person name="Syme A R."/>
            <person name="Moolhuijzen P."/>
        </authorList>
    </citation>
    <scope>NUCLEOTIDE SEQUENCE</scope>
    <source>
        <strain evidence="1">W1-1</strain>
    </source>
</reference>
<evidence type="ECO:0000313" key="1">
    <source>
        <dbReference type="EMBL" id="CAE6997077.1"/>
    </source>
</evidence>
<protein>
    <submittedName>
        <fullName evidence="1">Uncharacterized protein</fullName>
    </submittedName>
</protein>
<dbReference type="EMBL" id="HG992977">
    <property type="protein sequence ID" value="CAE6997077.1"/>
    <property type="molecule type" value="Genomic_DNA"/>
</dbReference>
<organism evidence="1 2">
    <name type="scientific">Pyrenophora teres f. teres</name>
    <dbReference type="NCBI Taxonomy" id="97479"/>
    <lineage>
        <taxon>Eukaryota</taxon>
        <taxon>Fungi</taxon>
        <taxon>Dikarya</taxon>
        <taxon>Ascomycota</taxon>
        <taxon>Pezizomycotina</taxon>
        <taxon>Dothideomycetes</taxon>
        <taxon>Pleosporomycetidae</taxon>
        <taxon>Pleosporales</taxon>
        <taxon>Pleosporineae</taxon>
        <taxon>Pleosporaceae</taxon>
        <taxon>Pyrenophora</taxon>
    </lineage>
</organism>
<evidence type="ECO:0000313" key="2">
    <source>
        <dbReference type="Proteomes" id="UP000472372"/>
    </source>
</evidence>
<dbReference type="Gene3D" id="1.20.1250.20">
    <property type="entry name" value="MFS general substrate transporter like domains"/>
    <property type="match status" value="1"/>
</dbReference>
<sequence>MLEYYQTILVFSILTVTGSSLLVTPANAFVAYWFNTRRGLASGVAFVGGSFGGVISPILFLICGTSVTLCRSRLPPRNGAAKT</sequence>
<name>A0A6S6VP23_9PLEO</name>
<gene>
    <name evidence="1" type="ORF">PTTW11_00462</name>
</gene>
<dbReference type="InterPro" id="IPR036259">
    <property type="entry name" value="MFS_trans_sf"/>
</dbReference>